<dbReference type="Proteomes" id="UP000566663">
    <property type="component" value="Unassembled WGS sequence"/>
</dbReference>
<dbReference type="Gene3D" id="3.30.450.20">
    <property type="entry name" value="PAS domain"/>
    <property type="match status" value="2"/>
</dbReference>
<evidence type="ECO:0000313" key="8">
    <source>
        <dbReference type="EMBL" id="MBB5291142.1"/>
    </source>
</evidence>
<dbReference type="PROSITE" id="PS50109">
    <property type="entry name" value="HIS_KIN"/>
    <property type="match status" value="1"/>
</dbReference>
<dbReference type="SMART" id="SM00065">
    <property type="entry name" value="GAF"/>
    <property type="match status" value="1"/>
</dbReference>
<dbReference type="PROSITE" id="PS50046">
    <property type="entry name" value="PHYTOCHROME_2"/>
    <property type="match status" value="1"/>
</dbReference>
<dbReference type="InterPro" id="IPR016132">
    <property type="entry name" value="Phyto_chromo_attachment"/>
</dbReference>
<dbReference type="InterPro" id="IPR001294">
    <property type="entry name" value="Phytochrome"/>
</dbReference>
<dbReference type="InterPro" id="IPR029016">
    <property type="entry name" value="GAF-like_dom_sf"/>
</dbReference>
<accession>A0A7W8HWE1</accession>
<dbReference type="InterPro" id="IPR013654">
    <property type="entry name" value="PAS_2"/>
</dbReference>
<keyword evidence="8" id="KW-0808">Transferase</keyword>
<dbReference type="GO" id="GO:0009584">
    <property type="term" value="P:detection of visible light"/>
    <property type="evidence" value="ECO:0007669"/>
    <property type="project" value="InterPro"/>
</dbReference>
<dbReference type="SMART" id="SM00387">
    <property type="entry name" value="HATPase_c"/>
    <property type="match status" value="1"/>
</dbReference>
<dbReference type="Pfam" id="PF07568">
    <property type="entry name" value="HisKA_2"/>
    <property type="match status" value="1"/>
</dbReference>
<evidence type="ECO:0000259" key="6">
    <source>
        <dbReference type="PROSITE" id="PS50046"/>
    </source>
</evidence>
<protein>
    <submittedName>
        <fullName evidence="8">Light-regulated signal transduction histidine kinase (Bacteriophytochrome)</fullName>
    </submittedName>
</protein>
<organism evidence="8 9">
    <name type="scientific">Brevundimonas basaltis</name>
    <dbReference type="NCBI Taxonomy" id="472166"/>
    <lineage>
        <taxon>Bacteria</taxon>
        <taxon>Pseudomonadati</taxon>
        <taxon>Pseudomonadota</taxon>
        <taxon>Alphaproteobacteria</taxon>
        <taxon>Caulobacterales</taxon>
        <taxon>Caulobacteraceae</taxon>
        <taxon>Brevundimonas</taxon>
    </lineage>
</organism>
<dbReference type="Pfam" id="PF00360">
    <property type="entry name" value="PHY"/>
    <property type="match status" value="1"/>
</dbReference>
<dbReference type="InterPro" id="IPR003594">
    <property type="entry name" value="HATPase_dom"/>
</dbReference>
<dbReference type="Gene3D" id="3.30.450.40">
    <property type="match status" value="1"/>
</dbReference>
<dbReference type="InterPro" id="IPR035965">
    <property type="entry name" value="PAS-like_dom_sf"/>
</dbReference>
<dbReference type="PANTHER" id="PTHR43065:SF23">
    <property type="entry name" value="SENSOR HISTIDINE KINASE PDTAS"/>
    <property type="match status" value="1"/>
</dbReference>
<evidence type="ECO:0000313" key="9">
    <source>
        <dbReference type="Proteomes" id="UP000566663"/>
    </source>
</evidence>
<evidence type="ECO:0000256" key="3">
    <source>
        <dbReference type="ARBA" id="ARBA00022606"/>
    </source>
</evidence>
<dbReference type="PANTHER" id="PTHR43065">
    <property type="entry name" value="SENSOR HISTIDINE KINASE"/>
    <property type="match status" value="1"/>
</dbReference>
<dbReference type="InterPro" id="IPR036890">
    <property type="entry name" value="HATPase_C_sf"/>
</dbReference>
<name>A0A7W8HWE1_9CAUL</name>
<keyword evidence="3" id="KW-0716">Sensory transduction</keyword>
<dbReference type="SUPFAM" id="SSF55874">
    <property type="entry name" value="ATPase domain of HSP90 chaperone/DNA topoisomerase II/histidine kinase"/>
    <property type="match status" value="1"/>
</dbReference>
<dbReference type="InterPro" id="IPR011495">
    <property type="entry name" value="Sig_transdc_His_kin_sub2_dim/P"/>
</dbReference>
<feature type="domain" description="Phytochrome chromophore attachment site" evidence="6">
    <location>
        <begin position="142"/>
        <end position="296"/>
    </location>
</feature>
<dbReference type="Pfam" id="PF01590">
    <property type="entry name" value="GAF"/>
    <property type="match status" value="1"/>
</dbReference>
<gene>
    <name evidence="8" type="ORF">HNQ67_000638</name>
</gene>
<keyword evidence="8" id="KW-0418">Kinase</keyword>
<dbReference type="Pfam" id="PF08446">
    <property type="entry name" value="PAS_2"/>
    <property type="match status" value="1"/>
</dbReference>
<evidence type="ECO:0000256" key="4">
    <source>
        <dbReference type="ARBA" id="ARBA00022991"/>
    </source>
</evidence>
<keyword evidence="5" id="KW-0675">Receptor</keyword>
<keyword evidence="4" id="KW-0157">Chromophore</keyword>
<keyword evidence="2" id="KW-0600">Photoreceptor protein</keyword>
<dbReference type="Gene3D" id="3.30.565.10">
    <property type="entry name" value="Histidine kinase-like ATPase, C-terminal domain"/>
    <property type="match status" value="1"/>
</dbReference>
<dbReference type="GO" id="GO:0009881">
    <property type="term" value="F:photoreceptor activity"/>
    <property type="evidence" value="ECO:0007669"/>
    <property type="project" value="UniProtKB-KW"/>
</dbReference>
<evidence type="ECO:0000259" key="7">
    <source>
        <dbReference type="PROSITE" id="PS50109"/>
    </source>
</evidence>
<dbReference type="InterPro" id="IPR043150">
    <property type="entry name" value="Phytochrome_PHY_sf"/>
</dbReference>
<dbReference type="EMBL" id="JACHFZ010000001">
    <property type="protein sequence ID" value="MBB5291142.1"/>
    <property type="molecule type" value="Genomic_DNA"/>
</dbReference>
<dbReference type="SUPFAM" id="SSF55785">
    <property type="entry name" value="PYP-like sensor domain (PAS domain)"/>
    <property type="match status" value="1"/>
</dbReference>
<dbReference type="RefSeq" id="WP_183252239.1">
    <property type="nucleotide sequence ID" value="NZ_BAAAFF010000004.1"/>
</dbReference>
<dbReference type="SUPFAM" id="SSF55781">
    <property type="entry name" value="GAF domain-like"/>
    <property type="match status" value="2"/>
</dbReference>
<dbReference type="Pfam" id="PF02518">
    <property type="entry name" value="HATPase_c"/>
    <property type="match status" value="1"/>
</dbReference>
<dbReference type="Gene3D" id="3.30.450.270">
    <property type="match status" value="1"/>
</dbReference>
<dbReference type="InterPro" id="IPR003018">
    <property type="entry name" value="GAF"/>
</dbReference>
<dbReference type="PRINTS" id="PR01033">
    <property type="entry name" value="PHYTOCHROME"/>
</dbReference>
<comment type="similarity">
    <text evidence="1">In the N-terminal section; belongs to the phytochrome family.</text>
</comment>
<dbReference type="InterPro" id="IPR013515">
    <property type="entry name" value="Phytochrome_cen-reg"/>
</dbReference>
<dbReference type="AlphaFoldDB" id="A0A7W8HWE1"/>
<sequence>MTSSPHAAPPLILSDCDREPIHTPEAIQPHGLLLVLDGDLKVIREAGRLGPITGKETWLGVAITSLLGDAVAERLAAVAGAAGEGLAGRWRGANRLEYDVIARSGGEAMIVELEQSSHAAQLGIELIGRLDAAAAALERAGTVRAVCEAAAGSFRSLTGFDRIMIYRFLDDAAGQVVAESRSDEVESFQNHHFPATDIPRQARALYLRNPVRVIPDSNYEPQPLSPAVGDPLDMSDCALRSVSPVHLQYLRNMGVRASASVSIIIDGELWGLVACHSPRPQLLPFELRAAATNLARSLARQIKARSEAELYRERTRLRRLEDELVGRLGADRPLEESLADHARDLADLVDADGVVVVGGGQTYRFGVTPPTDGIALIADWVALQPGLRPLVTHALGRLHPEAEAWHAEASGLLGVHLQGEQPVTLLWFRAEIVETVRWAGNPSTAVKQGPSGALTPRASFVAWTESVRGRSRRWSPSEVESALRLRDALMDFTAVGRLRNLNRTLRASLDERDLKLEQQEFLIREVNHRVQNSLTLVSSFLGLQARQAEPEVQRQLAEARRRIRAVSAVHSRLYRVEASATIDLARYFAELIEELGGSMGADWTAQLDHHLVPISVEAGRAVTLGLVLTELIINAQKYAYGGQPGSIRIQLEETGGKLRLAVEDSGKGGHAAGKGFGSMMIDRLVAQLGGEIDYSDVNPGLRVTLRAPITQGEA</sequence>
<evidence type="ECO:0000256" key="2">
    <source>
        <dbReference type="ARBA" id="ARBA00022543"/>
    </source>
</evidence>
<dbReference type="GO" id="GO:0016301">
    <property type="term" value="F:kinase activity"/>
    <property type="evidence" value="ECO:0007669"/>
    <property type="project" value="UniProtKB-KW"/>
</dbReference>
<dbReference type="GO" id="GO:0006355">
    <property type="term" value="P:regulation of DNA-templated transcription"/>
    <property type="evidence" value="ECO:0007669"/>
    <property type="project" value="InterPro"/>
</dbReference>
<proteinExistence type="inferred from homology"/>
<evidence type="ECO:0000256" key="5">
    <source>
        <dbReference type="ARBA" id="ARBA00023170"/>
    </source>
</evidence>
<keyword evidence="9" id="KW-1185">Reference proteome</keyword>
<comment type="caution">
    <text evidence="8">The sequence shown here is derived from an EMBL/GenBank/DDBJ whole genome shotgun (WGS) entry which is preliminary data.</text>
</comment>
<feature type="domain" description="Histidine kinase" evidence="7">
    <location>
        <begin position="525"/>
        <end position="711"/>
    </location>
</feature>
<dbReference type="InterPro" id="IPR005467">
    <property type="entry name" value="His_kinase_dom"/>
</dbReference>
<evidence type="ECO:0000256" key="1">
    <source>
        <dbReference type="ARBA" id="ARBA00006402"/>
    </source>
</evidence>
<reference evidence="8 9" key="1">
    <citation type="submission" date="2020-08" db="EMBL/GenBank/DDBJ databases">
        <title>Genomic Encyclopedia of Type Strains, Phase IV (KMG-IV): sequencing the most valuable type-strain genomes for metagenomic binning, comparative biology and taxonomic classification.</title>
        <authorList>
            <person name="Goeker M."/>
        </authorList>
    </citation>
    <scope>NUCLEOTIDE SEQUENCE [LARGE SCALE GENOMIC DNA]</scope>
    <source>
        <strain evidence="8 9">DSM 25335</strain>
    </source>
</reference>